<gene>
    <name evidence="8" type="ORF">KCG46_08380</name>
</gene>
<feature type="region of interest" description="Disordered" evidence="5">
    <location>
        <begin position="43"/>
        <end position="77"/>
    </location>
</feature>
<comment type="subcellular location">
    <subcellularLocation>
        <location evidence="1">Membrane</location>
        <topology evidence="1">Multi-pass membrane protein</topology>
    </subcellularLocation>
</comment>
<reference evidence="8" key="1">
    <citation type="submission" date="2021-04" db="EMBL/GenBank/DDBJ databases">
        <authorList>
            <person name="Pira H."/>
            <person name="Risdian C."/>
            <person name="Wink J."/>
        </authorList>
    </citation>
    <scope>NUCLEOTIDE SEQUENCE</scope>
    <source>
        <strain evidence="8">WH158</strain>
    </source>
</reference>
<evidence type="ECO:0000256" key="4">
    <source>
        <dbReference type="ARBA" id="ARBA00023136"/>
    </source>
</evidence>
<sequence>MSFGRKGLAAGEAVAAPAFGKAQGFGGAAAQANDDIAAKREAFIASERARKNQPPAPTSFDPAGSSAPRSTKFDHLAGGSRAASPLAARMEGADPAAYNPRPRKKFTGFDAAFGVPEKRNVAIAYLFWFLLGQISAHRFYCGDRKGAVAQMTTFFISIFAMFFAPFVGMVGMGIWVFWIIADLFLIPGLLKKYQEAHRSDYSSVFA</sequence>
<name>A0A9X1F3Q4_9SPHN</name>
<evidence type="ECO:0000313" key="8">
    <source>
        <dbReference type="EMBL" id="MBV7259589.1"/>
    </source>
</evidence>
<dbReference type="AlphaFoldDB" id="A0A9X1F3Q4"/>
<keyword evidence="3 6" id="KW-1133">Transmembrane helix</keyword>
<comment type="caution">
    <text evidence="8">The sequence shown here is derived from an EMBL/GenBank/DDBJ whole genome shotgun (WGS) entry which is preliminary data.</text>
</comment>
<dbReference type="RefSeq" id="WP_218404798.1">
    <property type="nucleotide sequence ID" value="NZ_JAGSPC010000001.1"/>
</dbReference>
<proteinExistence type="predicted"/>
<protein>
    <submittedName>
        <fullName evidence="8">TM2 domain-containing protein</fullName>
    </submittedName>
</protein>
<feature type="domain" description="TM2" evidence="7">
    <location>
        <begin position="118"/>
        <end position="162"/>
    </location>
</feature>
<evidence type="ECO:0000256" key="2">
    <source>
        <dbReference type="ARBA" id="ARBA00022692"/>
    </source>
</evidence>
<feature type="transmembrane region" description="Helical" evidence="6">
    <location>
        <begin position="147"/>
        <end position="166"/>
    </location>
</feature>
<feature type="transmembrane region" description="Helical" evidence="6">
    <location>
        <begin position="122"/>
        <end position="140"/>
    </location>
</feature>
<dbReference type="Pfam" id="PF05154">
    <property type="entry name" value="TM2"/>
    <property type="match status" value="1"/>
</dbReference>
<evidence type="ECO:0000313" key="9">
    <source>
        <dbReference type="Proteomes" id="UP001138681"/>
    </source>
</evidence>
<evidence type="ECO:0000256" key="5">
    <source>
        <dbReference type="SAM" id="MobiDB-lite"/>
    </source>
</evidence>
<keyword evidence="2 6" id="KW-0812">Transmembrane</keyword>
<evidence type="ECO:0000256" key="1">
    <source>
        <dbReference type="ARBA" id="ARBA00004141"/>
    </source>
</evidence>
<accession>A0A9X1F3Q4</accession>
<evidence type="ECO:0000259" key="7">
    <source>
        <dbReference type="Pfam" id="PF05154"/>
    </source>
</evidence>
<evidence type="ECO:0000256" key="6">
    <source>
        <dbReference type="SAM" id="Phobius"/>
    </source>
</evidence>
<keyword evidence="9" id="KW-1185">Reference proteome</keyword>
<dbReference type="GO" id="GO:0016020">
    <property type="term" value="C:membrane"/>
    <property type="evidence" value="ECO:0007669"/>
    <property type="project" value="UniProtKB-SubCell"/>
</dbReference>
<dbReference type="EMBL" id="JAGSPC010000001">
    <property type="protein sequence ID" value="MBV7259589.1"/>
    <property type="molecule type" value="Genomic_DNA"/>
</dbReference>
<dbReference type="InterPro" id="IPR007829">
    <property type="entry name" value="TM2"/>
</dbReference>
<keyword evidence="4 6" id="KW-0472">Membrane</keyword>
<evidence type="ECO:0000256" key="3">
    <source>
        <dbReference type="ARBA" id="ARBA00022989"/>
    </source>
</evidence>
<organism evidence="8 9">
    <name type="scientific">Erythrobacter crassostreae</name>
    <dbReference type="NCBI Taxonomy" id="2828328"/>
    <lineage>
        <taxon>Bacteria</taxon>
        <taxon>Pseudomonadati</taxon>
        <taxon>Pseudomonadota</taxon>
        <taxon>Alphaproteobacteria</taxon>
        <taxon>Sphingomonadales</taxon>
        <taxon>Erythrobacteraceae</taxon>
        <taxon>Erythrobacter/Porphyrobacter group</taxon>
        <taxon>Erythrobacter</taxon>
    </lineage>
</organism>
<dbReference type="Proteomes" id="UP001138681">
    <property type="component" value="Unassembled WGS sequence"/>
</dbReference>